<evidence type="ECO:0000259" key="2">
    <source>
        <dbReference type="PROSITE" id="PS50018"/>
    </source>
</evidence>
<organism evidence="3 4">
    <name type="scientific">Caenorhabditis auriculariae</name>
    <dbReference type="NCBI Taxonomy" id="2777116"/>
    <lineage>
        <taxon>Eukaryota</taxon>
        <taxon>Metazoa</taxon>
        <taxon>Ecdysozoa</taxon>
        <taxon>Nematoda</taxon>
        <taxon>Chromadorea</taxon>
        <taxon>Rhabditida</taxon>
        <taxon>Rhabditina</taxon>
        <taxon>Rhabditomorpha</taxon>
        <taxon>Rhabditoidea</taxon>
        <taxon>Rhabditidae</taxon>
        <taxon>Peloderinae</taxon>
        <taxon>Caenorhabditis</taxon>
    </lineage>
</organism>
<dbReference type="SUPFAM" id="SSF48350">
    <property type="entry name" value="GTPase activation domain, GAP"/>
    <property type="match status" value="1"/>
</dbReference>
<dbReference type="Proteomes" id="UP000835052">
    <property type="component" value="Unassembled WGS sequence"/>
</dbReference>
<dbReference type="EMBL" id="CAJGYM010000010">
    <property type="protein sequence ID" value="CAD6189113.1"/>
    <property type="molecule type" value="Genomic_DNA"/>
</dbReference>
<dbReference type="OrthoDB" id="10264848at2759"/>
<evidence type="ECO:0000256" key="1">
    <source>
        <dbReference type="SAM" id="MobiDB-lite"/>
    </source>
</evidence>
<dbReference type="PROSITE" id="PS50018">
    <property type="entry name" value="RAS_GTPASE_ACTIV_2"/>
    <property type="match status" value="1"/>
</dbReference>
<evidence type="ECO:0000313" key="3">
    <source>
        <dbReference type="EMBL" id="CAD6189113.1"/>
    </source>
</evidence>
<feature type="compositionally biased region" description="Polar residues" evidence="1">
    <location>
        <begin position="462"/>
        <end position="477"/>
    </location>
</feature>
<feature type="domain" description="Ras-GAP" evidence="2">
    <location>
        <begin position="150"/>
        <end position="359"/>
    </location>
</feature>
<dbReference type="InterPro" id="IPR008936">
    <property type="entry name" value="Rho_GTPase_activation_prot"/>
</dbReference>
<evidence type="ECO:0000313" key="4">
    <source>
        <dbReference type="Proteomes" id="UP000835052"/>
    </source>
</evidence>
<accession>A0A8S1H1I0</accession>
<dbReference type="Pfam" id="PF00616">
    <property type="entry name" value="RasGAP"/>
    <property type="match status" value="1"/>
</dbReference>
<dbReference type="Gene3D" id="1.10.506.10">
    <property type="entry name" value="GTPase Activation - p120gap, domain 1"/>
    <property type="match status" value="1"/>
</dbReference>
<name>A0A8S1H1I0_9PELO</name>
<protein>
    <recommendedName>
        <fullName evidence="2">Ras-GAP domain-containing protein</fullName>
    </recommendedName>
</protein>
<proteinExistence type="predicted"/>
<sequence length="504" mass="57155">MDELRKISDPFLVVCEKIRSVHIILDAESESVDQLASEIKEKSEILSRKAWNAFQHQVLLNRLISSHVDVTTDVVGKLCADLKTSKSVPSYKILGHRFSDVEQLLSILHRDPISVARILDHVDRLQSVKPEEACNAIFSLVYSCGVYATDENILLKAVYELIHMQLSGTSNPRLVFRKGTSTSCRLYALFTDSLHSTKMYMTSAMHEAVMLVLCQPETFLDIDSSKTIIRFAPAQRAKIFGPDPNDPAYIEKLERQRSGIVKKLILLTNDFVKGICDSMVYFPQRLIWLVQKVHKLLTEGKGLSEKEAEIICTDLIVTNLICPAIIDPEKFGIISDIPISHITRFNLMQIAQIVQALALSDYETPSADLKFFVFQFEHHPMRKFVKNLLQIKLPLSLIDEENLDAFIDHQTSESSSCCKDFFVGTLYEINILAKIFDVERTKKQWKMPKSLEKAINRLPANFSPTAHSTTSPQTQSRDTAEKSGRLRNITQKMNFPFGSSKKNC</sequence>
<comment type="caution">
    <text evidence="3">The sequence shown here is derived from an EMBL/GenBank/DDBJ whole genome shotgun (WGS) entry which is preliminary data.</text>
</comment>
<dbReference type="AlphaFoldDB" id="A0A8S1H1I0"/>
<gene>
    <name evidence="3" type="ORF">CAUJ_LOCUS5032</name>
</gene>
<dbReference type="InterPro" id="IPR001936">
    <property type="entry name" value="RasGAP_dom"/>
</dbReference>
<reference evidence="3" key="1">
    <citation type="submission" date="2020-10" db="EMBL/GenBank/DDBJ databases">
        <authorList>
            <person name="Kikuchi T."/>
        </authorList>
    </citation>
    <scope>NUCLEOTIDE SEQUENCE</scope>
    <source>
        <strain evidence="3">NKZ352</strain>
    </source>
</reference>
<keyword evidence="4" id="KW-1185">Reference proteome</keyword>
<feature type="region of interest" description="Disordered" evidence="1">
    <location>
        <begin position="461"/>
        <end position="484"/>
    </location>
</feature>